<protein>
    <submittedName>
        <fullName evidence="1">Uncharacterized protein</fullName>
    </submittedName>
</protein>
<reference evidence="1 2" key="1">
    <citation type="journal article" date="2013" name="Mar. Genomics">
        <title>Expression of sulfatases in Rhodopirellula baltica and the diversity of sulfatases in the genus Rhodopirellula.</title>
        <authorList>
            <person name="Wegner C.E."/>
            <person name="Richter-Heitmann T."/>
            <person name="Klindworth A."/>
            <person name="Klockow C."/>
            <person name="Richter M."/>
            <person name="Achstetter T."/>
            <person name="Glockner F.O."/>
            <person name="Harder J."/>
        </authorList>
    </citation>
    <scope>NUCLEOTIDE SEQUENCE [LARGE SCALE GENOMIC DNA]</scope>
    <source>
        <strain evidence="1 2">SM1</strain>
    </source>
</reference>
<dbReference type="EMBL" id="ANOG01000508">
    <property type="protein sequence ID" value="EMI19547.1"/>
    <property type="molecule type" value="Genomic_DNA"/>
</dbReference>
<gene>
    <name evidence="1" type="ORF">RMSM_03526</name>
</gene>
<accession>M5RVX3</accession>
<dbReference type="PATRIC" id="fig|1265738.3.peg.3528"/>
<dbReference type="AlphaFoldDB" id="M5RVX3"/>
<comment type="caution">
    <text evidence="1">The sequence shown here is derived from an EMBL/GenBank/DDBJ whole genome shotgun (WGS) entry which is preliminary data.</text>
</comment>
<proteinExistence type="predicted"/>
<sequence>MTIEELSMIEIILTDADRDVLDSIAGDPRDPIMEAVTLRYWAEETVRRKAWSRNENDTTLVDRYQQLEPRDRELIDLLPAKQAIDRLTPSSRRRGP</sequence>
<name>M5RVX3_9BACT</name>
<keyword evidence="2" id="KW-1185">Reference proteome</keyword>
<evidence type="ECO:0000313" key="2">
    <source>
        <dbReference type="Proteomes" id="UP000011991"/>
    </source>
</evidence>
<organism evidence="1 2">
    <name type="scientific">Rhodopirellula maiorica SM1</name>
    <dbReference type="NCBI Taxonomy" id="1265738"/>
    <lineage>
        <taxon>Bacteria</taxon>
        <taxon>Pseudomonadati</taxon>
        <taxon>Planctomycetota</taxon>
        <taxon>Planctomycetia</taxon>
        <taxon>Pirellulales</taxon>
        <taxon>Pirellulaceae</taxon>
        <taxon>Novipirellula</taxon>
    </lineage>
</organism>
<dbReference type="Proteomes" id="UP000011991">
    <property type="component" value="Unassembled WGS sequence"/>
</dbReference>
<evidence type="ECO:0000313" key="1">
    <source>
        <dbReference type="EMBL" id="EMI19547.1"/>
    </source>
</evidence>